<dbReference type="Proteomes" id="UP000735302">
    <property type="component" value="Unassembled WGS sequence"/>
</dbReference>
<protein>
    <submittedName>
        <fullName evidence="2">Uncharacterized protein</fullName>
    </submittedName>
</protein>
<name>A0AAV3ZUE8_9GAST</name>
<feature type="signal peptide" evidence="1">
    <location>
        <begin position="1"/>
        <end position="18"/>
    </location>
</feature>
<proteinExistence type="predicted"/>
<keyword evidence="1" id="KW-0732">Signal</keyword>
<feature type="chain" id="PRO_5043674450" evidence="1">
    <location>
        <begin position="19"/>
        <end position="232"/>
    </location>
</feature>
<dbReference type="EMBL" id="BLXT01002861">
    <property type="protein sequence ID" value="GFN98774.1"/>
    <property type="molecule type" value="Genomic_DNA"/>
</dbReference>
<evidence type="ECO:0000313" key="2">
    <source>
        <dbReference type="EMBL" id="GFN98774.1"/>
    </source>
</evidence>
<evidence type="ECO:0000256" key="1">
    <source>
        <dbReference type="SAM" id="SignalP"/>
    </source>
</evidence>
<comment type="caution">
    <text evidence="2">The sequence shown here is derived from an EMBL/GenBank/DDBJ whole genome shotgun (WGS) entry which is preliminary data.</text>
</comment>
<sequence length="232" mass="25247">MRPVFLLVIVSSIVFGAAQPVQSQTVTCSMKVLGKDELSKILSGISKPFTDTKNQRNGVLDSLLSQVLQIFKNASEVAARLNVTFSTIEELGKNQLPMGTLGLSLHGVHNLLKTCIPQKQIAQRQTGQETQDQGQLVVNMEPLSCDTACQQNAVGIANYDKHVAVKDVAAVFSQILSGAMTQHHERFKKLLATVTQSKQGVKKHFAIVESLVGLAVPFQHCLQSLQGMLHHP</sequence>
<keyword evidence="3" id="KW-1185">Reference proteome</keyword>
<organism evidence="2 3">
    <name type="scientific">Plakobranchus ocellatus</name>
    <dbReference type="NCBI Taxonomy" id="259542"/>
    <lineage>
        <taxon>Eukaryota</taxon>
        <taxon>Metazoa</taxon>
        <taxon>Spiralia</taxon>
        <taxon>Lophotrochozoa</taxon>
        <taxon>Mollusca</taxon>
        <taxon>Gastropoda</taxon>
        <taxon>Heterobranchia</taxon>
        <taxon>Euthyneura</taxon>
        <taxon>Panpulmonata</taxon>
        <taxon>Sacoglossa</taxon>
        <taxon>Placobranchoidea</taxon>
        <taxon>Plakobranchidae</taxon>
        <taxon>Plakobranchus</taxon>
    </lineage>
</organism>
<dbReference type="AlphaFoldDB" id="A0AAV3ZUE8"/>
<evidence type="ECO:0000313" key="3">
    <source>
        <dbReference type="Proteomes" id="UP000735302"/>
    </source>
</evidence>
<reference evidence="2 3" key="1">
    <citation type="journal article" date="2021" name="Elife">
        <title>Chloroplast acquisition without the gene transfer in kleptoplastic sea slugs, Plakobranchus ocellatus.</title>
        <authorList>
            <person name="Maeda T."/>
            <person name="Takahashi S."/>
            <person name="Yoshida T."/>
            <person name="Shimamura S."/>
            <person name="Takaki Y."/>
            <person name="Nagai Y."/>
            <person name="Toyoda A."/>
            <person name="Suzuki Y."/>
            <person name="Arimoto A."/>
            <person name="Ishii H."/>
            <person name="Satoh N."/>
            <person name="Nishiyama T."/>
            <person name="Hasebe M."/>
            <person name="Maruyama T."/>
            <person name="Minagawa J."/>
            <person name="Obokata J."/>
            <person name="Shigenobu S."/>
        </authorList>
    </citation>
    <scope>NUCLEOTIDE SEQUENCE [LARGE SCALE GENOMIC DNA]</scope>
</reference>
<accession>A0AAV3ZUE8</accession>
<gene>
    <name evidence="2" type="ORF">PoB_002528000</name>
</gene>